<name>A0ABY7CR54_9BASI</name>
<evidence type="ECO:0000313" key="3">
    <source>
        <dbReference type="Proteomes" id="UP001164743"/>
    </source>
</evidence>
<reference evidence="2" key="1">
    <citation type="submission" date="2022-10" db="EMBL/GenBank/DDBJ databases">
        <title>Puccinia triticina Genome sequencing and assembly.</title>
        <authorList>
            <person name="Li C."/>
        </authorList>
    </citation>
    <scope>NUCLEOTIDE SEQUENCE</scope>
    <source>
        <strain evidence="2">Pt15</strain>
    </source>
</reference>
<feature type="region of interest" description="Disordered" evidence="1">
    <location>
        <begin position="36"/>
        <end position="111"/>
    </location>
</feature>
<accession>A0ABY7CR54</accession>
<feature type="region of interest" description="Disordered" evidence="1">
    <location>
        <begin position="145"/>
        <end position="185"/>
    </location>
</feature>
<evidence type="ECO:0000313" key="2">
    <source>
        <dbReference type="EMBL" id="WAQ87749.1"/>
    </source>
</evidence>
<feature type="compositionally biased region" description="Basic and acidic residues" evidence="1">
    <location>
        <begin position="36"/>
        <end position="47"/>
    </location>
</feature>
<proteinExistence type="predicted"/>
<dbReference type="Proteomes" id="UP001164743">
    <property type="component" value="Chromosome 8A"/>
</dbReference>
<keyword evidence="3" id="KW-1185">Reference proteome</keyword>
<dbReference type="EMBL" id="CP110428">
    <property type="protein sequence ID" value="WAQ87749.1"/>
    <property type="molecule type" value="Genomic_DNA"/>
</dbReference>
<sequence length="185" mass="19864">MLGTKADRRPPETQAELVSFLEMIITCLNTWDGRRPPGDAEHIKPDDPSPAAGQGLSWASPGALATTSHKTPVSWPPEAGGPASSFPSSSFQLPRAHSHQPTLHFYSPSSSPPAAFATTTTICSRRFISPARLYSQIEERHFAAATTNKDNHNDAHLSSATTGRIDKVAGSDTEVHNQTRPSSPK</sequence>
<dbReference type="RefSeq" id="XP_053023304.1">
    <property type="nucleotide sequence ID" value="XM_053172107.1"/>
</dbReference>
<evidence type="ECO:0000256" key="1">
    <source>
        <dbReference type="SAM" id="MobiDB-lite"/>
    </source>
</evidence>
<protein>
    <submittedName>
        <fullName evidence="2">Uncharacterized protein</fullName>
    </submittedName>
</protein>
<organism evidence="2 3">
    <name type="scientific">Puccinia triticina</name>
    <dbReference type="NCBI Taxonomy" id="208348"/>
    <lineage>
        <taxon>Eukaryota</taxon>
        <taxon>Fungi</taxon>
        <taxon>Dikarya</taxon>
        <taxon>Basidiomycota</taxon>
        <taxon>Pucciniomycotina</taxon>
        <taxon>Pucciniomycetes</taxon>
        <taxon>Pucciniales</taxon>
        <taxon>Pucciniaceae</taxon>
        <taxon>Puccinia</taxon>
    </lineage>
</organism>
<dbReference type="GeneID" id="77813002"/>
<feature type="compositionally biased region" description="Basic and acidic residues" evidence="1">
    <location>
        <begin position="164"/>
        <end position="177"/>
    </location>
</feature>
<gene>
    <name evidence="2" type="ORF">PtA15_8A655</name>
</gene>
<feature type="compositionally biased region" description="Low complexity" evidence="1">
    <location>
        <begin position="80"/>
        <end position="91"/>
    </location>
</feature>